<name>A0ABS7FF86_9NEIS</name>
<dbReference type="RefSeq" id="WP_043572255.1">
    <property type="nucleotide sequence ID" value="NZ_CP142381.1"/>
</dbReference>
<dbReference type="SUPFAM" id="SSF53822">
    <property type="entry name" value="Periplasmic binding protein-like I"/>
    <property type="match status" value="1"/>
</dbReference>
<organism evidence="6 7">
    <name type="scientific">Chromobacterium subtsugae</name>
    <dbReference type="NCBI Taxonomy" id="251747"/>
    <lineage>
        <taxon>Bacteria</taxon>
        <taxon>Pseudomonadati</taxon>
        <taxon>Pseudomonadota</taxon>
        <taxon>Betaproteobacteria</taxon>
        <taxon>Neisseriales</taxon>
        <taxon>Chromobacteriaceae</taxon>
        <taxon>Chromobacterium</taxon>
    </lineage>
</organism>
<reference evidence="6 7" key="1">
    <citation type="submission" date="2021-05" db="EMBL/GenBank/DDBJ databases">
        <title>Draft Whole Genome Sequencing Of Biosensor Chromobacterium violaceum Strain CV026 Reveals A Regulatory RNA In Chromobacterium violaceum Phenotype Regulatory Network.</title>
        <authorList>
            <person name="Hong K.W."/>
            <person name="Chan K.G."/>
            <person name="Chang C.-Y."/>
        </authorList>
    </citation>
    <scope>NUCLEOTIDE SEQUENCE [LARGE SCALE GENOMIC DNA]</scope>
    <source>
        <strain evidence="6 7">ATCC 31532</strain>
    </source>
</reference>
<comment type="similarity">
    <text evidence="2">Belongs to the bacterial solute-binding protein 2 family.</text>
</comment>
<evidence type="ECO:0000259" key="5">
    <source>
        <dbReference type="Pfam" id="PF13407"/>
    </source>
</evidence>
<dbReference type="Gene3D" id="3.40.50.2300">
    <property type="match status" value="2"/>
</dbReference>
<keyword evidence="3 4" id="KW-0732">Signal</keyword>
<feature type="chain" id="PRO_5045246830" evidence="4">
    <location>
        <begin position="35"/>
        <end position="330"/>
    </location>
</feature>
<sequence>MSGKATRCARGSAWLAKLAALALSIGLAAAPAMAAEIVYIAAKADLPFWDTVGKGVRAAAESGGYTFSMLDSKLSADAQLANVRQAIERRAAGIVISPTNSKSAEDALRLAKKANTPIAIADIGSNGGDYVSFVKSDNYRGAYDVGSELAAALKSRGWTGASYGMITIELTRKNGQDRTDGFRDAMKDAGFASEAALRQMKDYSAEESYRYVREILAARPKMRGFFIETDQPVEGAMRAIREAGKSGQVLLVSFDAMPEVARLLKSGDLIAVGMQQPYLMGSAAAGALLSSLRGHQPAKEILVPILVATGRNVDQLMPIAARTVFGRAGK</sequence>
<dbReference type="Proteomes" id="UP000711178">
    <property type="component" value="Unassembled WGS sequence"/>
</dbReference>
<dbReference type="Pfam" id="PF13407">
    <property type="entry name" value="Peripla_BP_4"/>
    <property type="match status" value="1"/>
</dbReference>
<evidence type="ECO:0000256" key="4">
    <source>
        <dbReference type="SAM" id="SignalP"/>
    </source>
</evidence>
<proteinExistence type="inferred from homology"/>
<dbReference type="InterPro" id="IPR025997">
    <property type="entry name" value="SBP_2_dom"/>
</dbReference>
<feature type="signal peptide" evidence="4">
    <location>
        <begin position="1"/>
        <end position="34"/>
    </location>
</feature>
<keyword evidence="7" id="KW-1185">Reference proteome</keyword>
<dbReference type="GeneID" id="89686007"/>
<evidence type="ECO:0000313" key="6">
    <source>
        <dbReference type="EMBL" id="MBW8287979.1"/>
    </source>
</evidence>
<comment type="subcellular location">
    <subcellularLocation>
        <location evidence="1">Cell envelope</location>
    </subcellularLocation>
</comment>
<dbReference type="PANTHER" id="PTHR46847:SF1">
    <property type="entry name" value="D-ALLOSE-BINDING PERIPLASMIC PROTEIN-RELATED"/>
    <property type="match status" value="1"/>
</dbReference>
<protein>
    <submittedName>
        <fullName evidence="6">Substrate-binding domain-containing protein</fullName>
    </submittedName>
</protein>
<feature type="domain" description="Periplasmic binding protein" evidence="5">
    <location>
        <begin position="37"/>
        <end position="294"/>
    </location>
</feature>
<evidence type="ECO:0000256" key="1">
    <source>
        <dbReference type="ARBA" id="ARBA00004196"/>
    </source>
</evidence>
<accession>A0ABS7FF86</accession>
<comment type="caution">
    <text evidence="6">The sequence shown here is derived from an EMBL/GenBank/DDBJ whole genome shotgun (WGS) entry which is preliminary data.</text>
</comment>
<dbReference type="InterPro" id="IPR028082">
    <property type="entry name" value="Peripla_BP_I"/>
</dbReference>
<dbReference type="EMBL" id="JAHDTB010000007">
    <property type="protein sequence ID" value="MBW8287979.1"/>
    <property type="molecule type" value="Genomic_DNA"/>
</dbReference>
<dbReference type="PANTHER" id="PTHR46847">
    <property type="entry name" value="D-ALLOSE-BINDING PERIPLASMIC PROTEIN-RELATED"/>
    <property type="match status" value="1"/>
</dbReference>
<evidence type="ECO:0000256" key="2">
    <source>
        <dbReference type="ARBA" id="ARBA00007639"/>
    </source>
</evidence>
<evidence type="ECO:0000256" key="3">
    <source>
        <dbReference type="ARBA" id="ARBA00022729"/>
    </source>
</evidence>
<evidence type="ECO:0000313" key="7">
    <source>
        <dbReference type="Proteomes" id="UP000711178"/>
    </source>
</evidence>
<gene>
    <name evidence="6" type="ORF">KIF53_10120</name>
</gene>